<reference evidence="1 2" key="1">
    <citation type="submission" date="2015-09" db="EMBL/GenBank/DDBJ databases">
        <authorList>
            <person name="Xu Y."/>
            <person name="Nagy A."/>
            <person name="Liu N.T."/>
            <person name="Nou X."/>
        </authorList>
    </citation>
    <scope>NUCLEOTIDE SEQUENCE [LARGE SCALE GENOMIC DNA]</scope>
    <source>
        <strain evidence="1 2">FC1138</strain>
    </source>
</reference>
<protein>
    <submittedName>
        <fullName evidence="1">Uncharacterized protein</fullName>
    </submittedName>
</protein>
<proteinExistence type="predicted"/>
<dbReference type="EMBL" id="CP012606">
    <property type="protein sequence ID" value="ANH75223.1"/>
    <property type="molecule type" value="Genomic_DNA"/>
</dbReference>
<name>A0AAC9BJ89_9RALS</name>
<dbReference type="RefSeq" id="WP_152524507.1">
    <property type="nucleotide sequence ID" value="NZ_CP012606.1"/>
</dbReference>
<evidence type="ECO:0000313" key="1">
    <source>
        <dbReference type="EMBL" id="ANH75223.1"/>
    </source>
</evidence>
<gene>
    <name evidence="1" type="ORF">ACS15_4416</name>
</gene>
<organism evidence="1 2">
    <name type="scientific">Ralstonia insidiosa</name>
    <dbReference type="NCBI Taxonomy" id="190721"/>
    <lineage>
        <taxon>Bacteria</taxon>
        <taxon>Pseudomonadati</taxon>
        <taxon>Pseudomonadota</taxon>
        <taxon>Betaproteobacteria</taxon>
        <taxon>Burkholderiales</taxon>
        <taxon>Burkholderiaceae</taxon>
        <taxon>Ralstonia</taxon>
    </lineage>
</organism>
<sequence length="373" mass="41786">MSNNDSYGIRRHLESPDVSLGEHVRRRKRELGDALQARRAIYLDQKFWIILRDVAANRRTTPDEVALLALLKEQVASGIAFCPISESTFMELFKQEDAETRAATAQLIDELSLGVSLVAYDERLALELEHFIQSKGEKQDLVPIRRAVWSKLSYVLGQIHPTQTGFDAARELALQKAFFDHMWITPLSEIVRLIGDSTPPDTAFDRLAEQLNAGNAEHAHELKSFEHTYAIELRGIATLIAPIAAGIVSDMAELATGNPMPYEGREWDDLVRRWHAFLSESFKSNEVKNALRTLHINTCLHAAVRWNKAQQLEANDFPDFHHAAAALGYCDVFLTERGLKSAVTAGHIALDKRYGCQVVSNVKDALAALRPSH</sequence>
<accession>A0AAC9BJ89</accession>
<dbReference type="AlphaFoldDB" id="A0AAC9BJ89"/>
<evidence type="ECO:0000313" key="2">
    <source>
        <dbReference type="Proteomes" id="UP000077927"/>
    </source>
</evidence>
<dbReference type="Proteomes" id="UP000077927">
    <property type="component" value="Chromosome 2"/>
</dbReference>
<dbReference type="KEGG" id="rin:ACS15_4416"/>